<protein>
    <recommendedName>
        <fullName evidence="3">Large polyvalent protein associated domain-containing protein</fullName>
    </recommendedName>
</protein>
<sequence>MLSFERVLEAFREHLTEDTGVEVVPTRHGCTFLTWDDRRENWDTAEICLTPEALLDRLTGAVESYEQCRLLDGTRDPTDAERKAFAEAAERYRKRCLERP</sequence>
<dbReference type="RefSeq" id="WP_271907591.1">
    <property type="nucleotide sequence ID" value="NZ_JAQLWN010000017.1"/>
</dbReference>
<evidence type="ECO:0000313" key="1">
    <source>
        <dbReference type="EMBL" id="MDB7906933.1"/>
    </source>
</evidence>
<accession>A0AAW6C866</accession>
<dbReference type="EMBL" id="JAQLWO010000014">
    <property type="protein sequence ID" value="MDB7906933.1"/>
    <property type="molecule type" value="Genomic_DNA"/>
</dbReference>
<comment type="caution">
    <text evidence="1">The sequence shown here is derived from an EMBL/GenBank/DDBJ whole genome shotgun (WGS) entry which is preliminary data.</text>
</comment>
<dbReference type="Proteomes" id="UP001211006">
    <property type="component" value="Unassembled WGS sequence"/>
</dbReference>
<evidence type="ECO:0000313" key="2">
    <source>
        <dbReference type="Proteomes" id="UP001211006"/>
    </source>
</evidence>
<proteinExistence type="predicted"/>
<dbReference type="AlphaFoldDB" id="A0AAW6C866"/>
<gene>
    <name evidence="1" type="ORF">PND83_13165</name>
</gene>
<evidence type="ECO:0008006" key="3">
    <source>
        <dbReference type="Google" id="ProtNLM"/>
    </source>
</evidence>
<reference evidence="1" key="1">
    <citation type="submission" date="2023-01" db="EMBL/GenBank/DDBJ databases">
        <title>Human gut microbiome strain richness.</title>
        <authorList>
            <person name="Chen-Liaw A."/>
        </authorList>
    </citation>
    <scope>NUCLEOTIDE SEQUENCE</scope>
    <source>
        <strain evidence="1">2225st1_A6_2225SCRN_200828</strain>
    </source>
</reference>
<name>A0AAW6C866_FLAPL</name>
<organism evidence="1 2">
    <name type="scientific">Flavonifractor plautii</name>
    <name type="common">Fusobacterium plautii</name>
    <dbReference type="NCBI Taxonomy" id="292800"/>
    <lineage>
        <taxon>Bacteria</taxon>
        <taxon>Bacillati</taxon>
        <taxon>Bacillota</taxon>
        <taxon>Clostridia</taxon>
        <taxon>Eubacteriales</taxon>
        <taxon>Oscillospiraceae</taxon>
        <taxon>Flavonifractor</taxon>
    </lineage>
</organism>